<dbReference type="Pfam" id="PF05164">
    <property type="entry name" value="ZapA"/>
    <property type="match status" value="1"/>
</dbReference>
<dbReference type="Proteomes" id="UP000886100">
    <property type="component" value="Unassembled WGS sequence"/>
</dbReference>
<sequence length="104" mass="11849">MSRAAKTVTVTILDKEYRVACQPGEEEAVIASALHLDERMREIRQTGKIIGTERIAVMAALNMAHDLLTLEQQRTELDTGLEKRMRQLQEQVEVALNQFNQLEL</sequence>
<dbReference type="SUPFAM" id="SSF102829">
    <property type="entry name" value="Cell division protein ZapA-like"/>
    <property type="match status" value="1"/>
</dbReference>
<evidence type="ECO:0000256" key="4">
    <source>
        <dbReference type="ARBA" id="ARBA00022490"/>
    </source>
</evidence>
<dbReference type="InterPro" id="IPR042233">
    <property type="entry name" value="Cell_div_ZapA_N"/>
</dbReference>
<reference evidence="12" key="1">
    <citation type="journal article" date="2020" name="mSystems">
        <title>Genome- and Community-Level Interaction Insights into Carbon Utilization and Element Cycling Functions of Hydrothermarchaeota in Hydrothermal Sediment.</title>
        <authorList>
            <person name="Zhou Z."/>
            <person name="Liu Y."/>
            <person name="Xu W."/>
            <person name="Pan J."/>
            <person name="Luo Z.H."/>
            <person name="Li M."/>
        </authorList>
    </citation>
    <scope>NUCLEOTIDE SEQUENCE [LARGE SCALE GENOMIC DNA]</scope>
    <source>
        <strain evidence="12">HyVt-535</strain>
    </source>
</reference>
<dbReference type="InterPro" id="IPR007838">
    <property type="entry name" value="Cell_div_ZapA-like"/>
</dbReference>
<dbReference type="GO" id="GO:0043093">
    <property type="term" value="P:FtsZ-dependent cytokinesis"/>
    <property type="evidence" value="ECO:0007669"/>
    <property type="project" value="TreeGrafter"/>
</dbReference>
<dbReference type="PANTHER" id="PTHR34981">
    <property type="entry name" value="CELL DIVISION PROTEIN ZAPA"/>
    <property type="match status" value="1"/>
</dbReference>
<dbReference type="GO" id="GO:0000921">
    <property type="term" value="P:septin ring assembly"/>
    <property type="evidence" value="ECO:0007669"/>
    <property type="project" value="TreeGrafter"/>
</dbReference>
<name>A0A7C5N7S0_9GAMM</name>
<protein>
    <recommendedName>
        <fullName evidence="3">Cell division protein ZapA</fullName>
    </recommendedName>
    <alternativeName>
        <fullName evidence="11">Z ring-associated protein ZapA</fullName>
    </alternativeName>
</protein>
<evidence type="ECO:0000256" key="9">
    <source>
        <dbReference type="ARBA" id="ARBA00024910"/>
    </source>
</evidence>
<keyword evidence="6" id="KW-0175">Coiled coil</keyword>
<keyword evidence="8" id="KW-0131">Cell cycle</keyword>
<evidence type="ECO:0000256" key="8">
    <source>
        <dbReference type="ARBA" id="ARBA00023306"/>
    </source>
</evidence>
<dbReference type="GO" id="GO:0030428">
    <property type="term" value="C:cell septum"/>
    <property type="evidence" value="ECO:0007669"/>
    <property type="project" value="TreeGrafter"/>
</dbReference>
<dbReference type="Gene3D" id="3.30.160.880">
    <property type="entry name" value="Cell division protein ZapA protomer, N-terminal domain"/>
    <property type="match status" value="1"/>
</dbReference>
<evidence type="ECO:0000256" key="2">
    <source>
        <dbReference type="ARBA" id="ARBA00010074"/>
    </source>
</evidence>
<comment type="subcellular location">
    <subcellularLocation>
        <location evidence="1">Cytoplasm</location>
    </subcellularLocation>
</comment>
<dbReference type="Gene3D" id="1.20.5.50">
    <property type="match status" value="1"/>
</dbReference>
<comment type="caution">
    <text evidence="12">The sequence shown here is derived from an EMBL/GenBank/DDBJ whole genome shotgun (WGS) entry which is preliminary data.</text>
</comment>
<dbReference type="GO" id="GO:0000917">
    <property type="term" value="P:division septum assembly"/>
    <property type="evidence" value="ECO:0007669"/>
    <property type="project" value="UniProtKB-KW"/>
</dbReference>
<dbReference type="EMBL" id="DROM01000185">
    <property type="protein sequence ID" value="HHH13186.1"/>
    <property type="molecule type" value="Genomic_DNA"/>
</dbReference>
<evidence type="ECO:0000313" key="12">
    <source>
        <dbReference type="EMBL" id="HHH13186.1"/>
    </source>
</evidence>
<evidence type="ECO:0000256" key="6">
    <source>
        <dbReference type="ARBA" id="ARBA00023054"/>
    </source>
</evidence>
<evidence type="ECO:0000256" key="10">
    <source>
        <dbReference type="ARBA" id="ARBA00026068"/>
    </source>
</evidence>
<comment type="function">
    <text evidence="9">Activator of cell division through the inhibition of FtsZ GTPase activity, therefore promoting FtsZ assembly into bundles of protofilaments necessary for the formation of the division Z ring. It is recruited early at mid-cell but it is not essential for cell division.</text>
</comment>
<evidence type="ECO:0000256" key="3">
    <source>
        <dbReference type="ARBA" id="ARBA00015195"/>
    </source>
</evidence>
<evidence type="ECO:0000256" key="1">
    <source>
        <dbReference type="ARBA" id="ARBA00004496"/>
    </source>
</evidence>
<keyword evidence="4" id="KW-0963">Cytoplasm</keyword>
<evidence type="ECO:0000256" key="7">
    <source>
        <dbReference type="ARBA" id="ARBA00023210"/>
    </source>
</evidence>
<dbReference type="GO" id="GO:0032153">
    <property type="term" value="C:cell division site"/>
    <property type="evidence" value="ECO:0007669"/>
    <property type="project" value="TreeGrafter"/>
</dbReference>
<accession>A0A7C5N7S0</accession>
<comment type="subunit">
    <text evidence="10">Homodimer. Interacts with FtsZ.</text>
</comment>
<organism evidence="12">
    <name type="scientific">Thiolapillus brandeum</name>
    <dbReference type="NCBI Taxonomy" id="1076588"/>
    <lineage>
        <taxon>Bacteria</taxon>
        <taxon>Pseudomonadati</taxon>
        <taxon>Pseudomonadota</taxon>
        <taxon>Gammaproteobacteria</taxon>
        <taxon>Chromatiales</taxon>
        <taxon>Sedimenticolaceae</taxon>
        <taxon>Thiolapillus</taxon>
    </lineage>
</organism>
<dbReference type="GO" id="GO:0005829">
    <property type="term" value="C:cytosol"/>
    <property type="evidence" value="ECO:0007669"/>
    <property type="project" value="TreeGrafter"/>
</dbReference>
<keyword evidence="7" id="KW-0717">Septation</keyword>
<evidence type="ECO:0000256" key="11">
    <source>
        <dbReference type="ARBA" id="ARBA00033158"/>
    </source>
</evidence>
<keyword evidence="5 12" id="KW-0132">Cell division</keyword>
<dbReference type="AlphaFoldDB" id="A0A7C5N7S0"/>
<gene>
    <name evidence="12" type="ORF">ENJ98_03025</name>
</gene>
<proteinExistence type="inferred from homology"/>
<evidence type="ECO:0000256" key="5">
    <source>
        <dbReference type="ARBA" id="ARBA00022618"/>
    </source>
</evidence>
<comment type="similarity">
    <text evidence="2">Belongs to the ZapA family. Type 1 subfamily.</text>
</comment>
<dbReference type="PANTHER" id="PTHR34981:SF1">
    <property type="entry name" value="CELL DIVISION PROTEIN ZAPA"/>
    <property type="match status" value="1"/>
</dbReference>
<dbReference type="InterPro" id="IPR036192">
    <property type="entry name" value="Cell_div_ZapA-like_sf"/>
</dbReference>